<dbReference type="FunFam" id="2.40.50.120:FF:000003">
    <property type="entry name" value="Secreted frizzled-related protein 1"/>
    <property type="match status" value="1"/>
</dbReference>
<dbReference type="GO" id="GO:0030154">
    <property type="term" value="P:cell differentiation"/>
    <property type="evidence" value="ECO:0007669"/>
    <property type="project" value="UniProtKB-KW"/>
</dbReference>
<dbReference type="Pfam" id="PF01759">
    <property type="entry name" value="NTR"/>
    <property type="match status" value="1"/>
</dbReference>
<reference evidence="15 16" key="1">
    <citation type="submission" date="2020-06" db="EMBL/GenBank/DDBJ databases">
        <authorList>
            <consortium name="Wellcome Sanger Institute Data Sharing"/>
        </authorList>
    </citation>
    <scope>NUCLEOTIDE SEQUENCE [LARGE SCALE GENOMIC DNA]</scope>
</reference>
<dbReference type="PANTHER" id="PTHR11309:SF87">
    <property type="entry name" value="SECRETED FRIZZLED-RELATED PROTEIN 1"/>
    <property type="match status" value="1"/>
</dbReference>
<dbReference type="Pfam" id="PF01392">
    <property type="entry name" value="Fz"/>
    <property type="match status" value="1"/>
</dbReference>
<proteinExistence type="inferred from homology"/>
<dbReference type="GO" id="GO:0017147">
    <property type="term" value="F:Wnt-protein binding"/>
    <property type="evidence" value="ECO:0007669"/>
    <property type="project" value="TreeGrafter"/>
</dbReference>
<keyword evidence="5" id="KW-0964">Secreted</keyword>
<keyword evidence="8" id="KW-0221">Differentiation</keyword>
<evidence type="ECO:0000256" key="11">
    <source>
        <dbReference type="PROSITE-ProRule" id="PRU00090"/>
    </source>
</evidence>
<dbReference type="InterPro" id="IPR001134">
    <property type="entry name" value="Netrin_domain"/>
</dbReference>
<dbReference type="PROSITE" id="PS50038">
    <property type="entry name" value="FZ"/>
    <property type="match status" value="1"/>
</dbReference>
<dbReference type="PROSITE" id="PS50189">
    <property type="entry name" value="NTR"/>
    <property type="match status" value="1"/>
</dbReference>
<feature type="disulfide bond" evidence="11">
    <location>
        <begin position="336"/>
        <end position="382"/>
    </location>
</feature>
<evidence type="ECO:0000256" key="2">
    <source>
        <dbReference type="ARBA" id="ARBA00010054"/>
    </source>
</evidence>
<feature type="region of interest" description="Disordered" evidence="12">
    <location>
        <begin position="30"/>
        <end position="75"/>
    </location>
</feature>
<dbReference type="Gene3D" id="2.40.50.120">
    <property type="match status" value="1"/>
</dbReference>
<dbReference type="Gene3D" id="1.10.2000.10">
    <property type="entry name" value="Frizzled cysteine-rich domain"/>
    <property type="match status" value="1"/>
</dbReference>
<feature type="domain" description="FZ" evidence="13">
    <location>
        <begin position="321"/>
        <end position="437"/>
    </location>
</feature>
<dbReference type="GO" id="GO:0060070">
    <property type="term" value="P:canonical Wnt signaling pathway"/>
    <property type="evidence" value="ECO:0007669"/>
    <property type="project" value="TreeGrafter"/>
</dbReference>
<evidence type="ECO:0000313" key="16">
    <source>
        <dbReference type="Proteomes" id="UP000694580"/>
    </source>
</evidence>
<keyword evidence="16" id="KW-1185">Reference proteome</keyword>
<feature type="domain" description="NTR" evidence="14">
    <location>
        <begin position="449"/>
        <end position="563"/>
    </location>
</feature>
<dbReference type="SUPFAM" id="SSF63501">
    <property type="entry name" value="Frizzled cysteine-rich domain"/>
    <property type="match status" value="1"/>
</dbReference>
<feature type="disulfide bond" evidence="11">
    <location>
        <begin position="401"/>
        <end position="425"/>
    </location>
</feature>
<organism evidence="15 16">
    <name type="scientific">Denticeps clupeoides</name>
    <name type="common">denticle herring</name>
    <dbReference type="NCBI Taxonomy" id="299321"/>
    <lineage>
        <taxon>Eukaryota</taxon>
        <taxon>Metazoa</taxon>
        <taxon>Chordata</taxon>
        <taxon>Craniata</taxon>
        <taxon>Vertebrata</taxon>
        <taxon>Euteleostomi</taxon>
        <taxon>Actinopterygii</taxon>
        <taxon>Neopterygii</taxon>
        <taxon>Teleostei</taxon>
        <taxon>Clupei</taxon>
        <taxon>Clupeiformes</taxon>
        <taxon>Denticipitoidei</taxon>
        <taxon>Denticipitidae</taxon>
        <taxon>Denticeps</taxon>
    </lineage>
</organism>
<evidence type="ECO:0000259" key="14">
    <source>
        <dbReference type="PROSITE" id="PS50189"/>
    </source>
</evidence>
<comment type="similarity">
    <text evidence="2">Belongs to the secreted frizzled-related protein (sFRP) family.</text>
</comment>
<reference evidence="15" key="2">
    <citation type="submission" date="2025-08" db="UniProtKB">
        <authorList>
            <consortium name="Ensembl"/>
        </authorList>
    </citation>
    <scope>IDENTIFICATION</scope>
</reference>
<gene>
    <name evidence="15" type="primary">sfrp1b</name>
</gene>
<evidence type="ECO:0000256" key="12">
    <source>
        <dbReference type="SAM" id="MobiDB-lite"/>
    </source>
</evidence>
<dbReference type="CDD" id="cd03580">
    <property type="entry name" value="NTR_Sfrp1_like"/>
    <property type="match status" value="1"/>
</dbReference>
<dbReference type="GO" id="GO:0035567">
    <property type="term" value="P:non-canonical Wnt signaling pathway"/>
    <property type="evidence" value="ECO:0007669"/>
    <property type="project" value="TreeGrafter"/>
</dbReference>
<dbReference type="FunFam" id="1.10.2000.10:FF:000001">
    <property type="entry name" value="secreted frizzled-related protein 2"/>
    <property type="match status" value="1"/>
</dbReference>
<evidence type="ECO:0000256" key="6">
    <source>
        <dbReference type="ARBA" id="ARBA00022687"/>
    </source>
</evidence>
<evidence type="ECO:0000256" key="10">
    <source>
        <dbReference type="ARBA" id="ARBA00023180"/>
    </source>
</evidence>
<evidence type="ECO:0000256" key="5">
    <source>
        <dbReference type="ARBA" id="ARBA00022525"/>
    </source>
</evidence>
<keyword evidence="7" id="KW-0732">Signal</keyword>
<dbReference type="InterPro" id="IPR020067">
    <property type="entry name" value="Frizzled_dom"/>
</dbReference>
<dbReference type="InterPro" id="IPR015526">
    <property type="entry name" value="Frizzled/SFRP"/>
</dbReference>
<keyword evidence="10" id="KW-0325">Glycoprotein</keyword>
<dbReference type="SMART" id="SM00063">
    <property type="entry name" value="FRI"/>
    <property type="match status" value="1"/>
</dbReference>
<feature type="compositionally biased region" description="Low complexity" evidence="12">
    <location>
        <begin position="30"/>
        <end position="68"/>
    </location>
</feature>
<dbReference type="GeneTree" id="ENSGT00940000159875"/>
<dbReference type="InterPro" id="IPR036790">
    <property type="entry name" value="Frizzled_dom_sf"/>
</dbReference>
<dbReference type="GO" id="GO:2000026">
    <property type="term" value="P:regulation of multicellular organismal development"/>
    <property type="evidence" value="ECO:0007669"/>
    <property type="project" value="UniProtKB-ARBA"/>
</dbReference>
<evidence type="ECO:0000256" key="1">
    <source>
        <dbReference type="ARBA" id="ARBA00004613"/>
    </source>
</evidence>
<dbReference type="AlphaFoldDB" id="A0AAY4EI41"/>
<dbReference type="InterPro" id="IPR018933">
    <property type="entry name" value="Netrin_module_non-TIMP"/>
</dbReference>
<evidence type="ECO:0000256" key="7">
    <source>
        <dbReference type="ARBA" id="ARBA00022729"/>
    </source>
</evidence>
<evidence type="ECO:0000256" key="4">
    <source>
        <dbReference type="ARBA" id="ARBA00022473"/>
    </source>
</evidence>
<reference evidence="15" key="3">
    <citation type="submission" date="2025-09" db="UniProtKB">
        <authorList>
            <consortium name="Ensembl"/>
        </authorList>
    </citation>
    <scope>IDENTIFICATION</scope>
</reference>
<dbReference type="Ensembl" id="ENSDCDT00010067416.1">
    <property type="protein sequence ID" value="ENSDCDP00010056766.1"/>
    <property type="gene ID" value="ENSDCDG00010032298.1"/>
</dbReference>
<keyword evidence="4" id="KW-0217">Developmental protein</keyword>
<evidence type="ECO:0000256" key="9">
    <source>
        <dbReference type="ARBA" id="ARBA00023157"/>
    </source>
</evidence>
<evidence type="ECO:0000256" key="3">
    <source>
        <dbReference type="ARBA" id="ARBA00020517"/>
    </source>
</evidence>
<sequence>TDGRSPAEQPDSGLQGRALQTCVGQFLGQRSAELSSNSSSERLTRSSSAELHTRSSSAELRTRSSSAELRTRSSNAELHTLLQRGGTHTILQPGETHTLLQRGVTHTLLQRGGTHTILQPGETHTLLQRGVTHTILQRGVTHTLLQRGVTHTLLQRGGTYTLLQRGVTHTLLQRGGTYTLLQRGVTHTLLQRGGTYTLLQRGVTHTLLQRGGTHTLLQRGGTHTILQPGETHTLLQRGVTHTLLQRGGTHTLLQLCAELTLPLRRPESTVDTRRTGRDRLCATVSDMRSLWKLTWLIWSHLLVGEASDYEYVRWNGEQGYGKSHQCVEIPEDLRLCYTVGYSTMLLPNLLEHDSMTEVKQQAGSWVPLVHKGCHPGTQVLLCALFAPVCLDRPVQPCRWLCEEVRLSCSPIMEAFGFPWPEMLNCSKFPKDEVCVSVNATESSRQSDVCPPCDNEESTEALHEKICASEFAFKAKIKEVKSENTDRKVILQKRRKPVNVLHLKNNLKKVPFILKNGTNCKCRQLENRVTSYLMMGRQVGKQYLLTAIHKWDKKAIKKLKNHKCPSTEPIF</sequence>
<dbReference type="SUPFAM" id="SSF50242">
    <property type="entry name" value="TIMP-like"/>
    <property type="match status" value="1"/>
</dbReference>
<protein>
    <recommendedName>
        <fullName evidence="3">Secreted frizzled-related protein 1</fullName>
    </recommendedName>
</protein>
<dbReference type="SMART" id="SM00643">
    <property type="entry name" value="C345C"/>
    <property type="match status" value="1"/>
</dbReference>
<keyword evidence="6" id="KW-0879">Wnt signaling pathway</keyword>
<dbReference type="PANTHER" id="PTHR11309">
    <property type="entry name" value="FRIZZLED"/>
    <property type="match status" value="1"/>
</dbReference>
<dbReference type="InterPro" id="IPR008993">
    <property type="entry name" value="TIMP-like_OB-fold"/>
</dbReference>
<evidence type="ECO:0000259" key="13">
    <source>
        <dbReference type="PROSITE" id="PS50038"/>
    </source>
</evidence>
<accession>A0AAY4EI41</accession>
<name>A0AAY4EI41_9TELE</name>
<evidence type="ECO:0000256" key="8">
    <source>
        <dbReference type="ARBA" id="ARBA00022782"/>
    </source>
</evidence>
<keyword evidence="9 11" id="KW-1015">Disulfide bond</keyword>
<evidence type="ECO:0000313" key="15">
    <source>
        <dbReference type="Ensembl" id="ENSDCDP00010056766.1"/>
    </source>
</evidence>
<comment type="caution">
    <text evidence="11">Lacks conserved residue(s) required for the propagation of feature annotation.</text>
</comment>
<comment type="subcellular location">
    <subcellularLocation>
        <location evidence="1">Secreted</location>
    </subcellularLocation>
</comment>
<dbReference type="GO" id="GO:0005615">
    <property type="term" value="C:extracellular space"/>
    <property type="evidence" value="ECO:0007669"/>
    <property type="project" value="TreeGrafter"/>
</dbReference>
<dbReference type="Proteomes" id="UP000694580">
    <property type="component" value="Chromosome 3"/>
</dbReference>